<protein>
    <submittedName>
        <fullName evidence="5">ACP5 protein</fullName>
    </submittedName>
</protein>
<evidence type="ECO:0000256" key="3">
    <source>
        <dbReference type="SAM" id="MobiDB-lite"/>
    </source>
</evidence>
<feature type="compositionally biased region" description="Low complexity" evidence="3">
    <location>
        <begin position="293"/>
        <end position="337"/>
    </location>
</feature>
<evidence type="ECO:0000259" key="4">
    <source>
        <dbReference type="Pfam" id="PF00149"/>
    </source>
</evidence>
<reference evidence="5" key="1">
    <citation type="submission" date="2021-02" db="EMBL/GenBank/DDBJ databases">
        <authorList>
            <person name="Dougan E. K."/>
            <person name="Rhodes N."/>
            <person name="Thang M."/>
            <person name="Chan C."/>
        </authorList>
    </citation>
    <scope>NUCLEOTIDE SEQUENCE</scope>
</reference>
<evidence type="ECO:0000256" key="1">
    <source>
        <dbReference type="ARBA" id="ARBA00022729"/>
    </source>
</evidence>
<dbReference type="GO" id="GO:0016787">
    <property type="term" value="F:hydrolase activity"/>
    <property type="evidence" value="ECO:0007669"/>
    <property type="project" value="UniProtKB-KW"/>
</dbReference>
<gene>
    <name evidence="5" type="primary">ACP5</name>
    <name evidence="5" type="ORF">SPIL2461_LOCUS19283</name>
</gene>
<name>A0A812WKM7_SYMPI</name>
<sequence>MAASAKQVGGIDAVLSVGDNFYLRGVVDDSDLNWRYMFEDVYHHEELHVPWINVLGNHDYGGHECDGCLIEGGTGGCSGAQMDYDNNKTWEFPAEKQKRWVMPNRFYKKRFKYQDFKIDIFAIDSNRVNLHSLCHGQSQITSEKECNEAQCQDFHVKLESEQKAWLERELPRSDAQWKWVIAHHPCEMLGPALLNFFVKHGVSLVLAGHVHQLRMDKVGDLICGITGAGGGYQWNGGGHMSYTVHQRGTPDYGFILLKATKTELTLRYLNDDGEALWSDVTISRDASKDVEETTTVPSTTITTTTTAASTTSEASTSTSTTTITTTPAATTSGAKTTQDGEDTDVTTSTTSSISQSTTTTSAATPTTATINETTSSTSSTPPGGGSPQPILPLAPEDEAVLDLIEDEEDKEHDTGLPCHWRDWEDSACDSTCGVTTRARRRWQEPLENCQESEVVHVACTLAPCNAFEGRRLVKIALPSLLALGLLGLLAKLLLVRARRLPAGEAADDPRAIELT</sequence>
<dbReference type="SUPFAM" id="SSF56300">
    <property type="entry name" value="Metallo-dependent phosphatases"/>
    <property type="match status" value="1"/>
</dbReference>
<dbReference type="Gene3D" id="3.60.21.10">
    <property type="match status" value="1"/>
</dbReference>
<dbReference type="EMBL" id="CAJNIZ010044438">
    <property type="protein sequence ID" value="CAE7688953.1"/>
    <property type="molecule type" value="Genomic_DNA"/>
</dbReference>
<dbReference type="InterPro" id="IPR004843">
    <property type="entry name" value="Calcineurin-like_PHP"/>
</dbReference>
<dbReference type="InterPro" id="IPR051558">
    <property type="entry name" value="Metallophosphoesterase_PAP"/>
</dbReference>
<evidence type="ECO:0000313" key="5">
    <source>
        <dbReference type="EMBL" id="CAE7688953.1"/>
    </source>
</evidence>
<keyword evidence="2" id="KW-0378">Hydrolase</keyword>
<dbReference type="PROSITE" id="PS50092">
    <property type="entry name" value="TSP1"/>
    <property type="match status" value="1"/>
</dbReference>
<dbReference type="Pfam" id="PF00149">
    <property type="entry name" value="Metallophos"/>
    <property type="match status" value="1"/>
</dbReference>
<dbReference type="PANTHER" id="PTHR10161:SF14">
    <property type="entry name" value="TARTRATE-RESISTANT ACID PHOSPHATASE TYPE 5"/>
    <property type="match status" value="1"/>
</dbReference>
<proteinExistence type="predicted"/>
<keyword evidence="1" id="KW-0732">Signal</keyword>
<evidence type="ECO:0000256" key="2">
    <source>
        <dbReference type="ARBA" id="ARBA00022801"/>
    </source>
</evidence>
<dbReference type="InterPro" id="IPR029052">
    <property type="entry name" value="Metallo-depent_PP-like"/>
</dbReference>
<evidence type="ECO:0000313" key="6">
    <source>
        <dbReference type="Proteomes" id="UP000649617"/>
    </source>
</evidence>
<dbReference type="InterPro" id="IPR000884">
    <property type="entry name" value="TSP1_rpt"/>
</dbReference>
<feature type="compositionally biased region" description="Low complexity" evidence="3">
    <location>
        <begin position="346"/>
        <end position="381"/>
    </location>
</feature>
<dbReference type="Proteomes" id="UP000649617">
    <property type="component" value="Unassembled WGS sequence"/>
</dbReference>
<feature type="domain" description="Calcineurin-like phosphoesterase" evidence="4">
    <location>
        <begin position="9"/>
        <end position="212"/>
    </location>
</feature>
<organism evidence="5 6">
    <name type="scientific">Symbiodinium pilosum</name>
    <name type="common">Dinoflagellate</name>
    <dbReference type="NCBI Taxonomy" id="2952"/>
    <lineage>
        <taxon>Eukaryota</taxon>
        <taxon>Sar</taxon>
        <taxon>Alveolata</taxon>
        <taxon>Dinophyceae</taxon>
        <taxon>Suessiales</taxon>
        <taxon>Symbiodiniaceae</taxon>
        <taxon>Symbiodinium</taxon>
    </lineage>
</organism>
<dbReference type="OrthoDB" id="411211at2759"/>
<dbReference type="AlphaFoldDB" id="A0A812WKM7"/>
<keyword evidence="6" id="KW-1185">Reference proteome</keyword>
<comment type="caution">
    <text evidence="5">The sequence shown here is derived from an EMBL/GenBank/DDBJ whole genome shotgun (WGS) entry which is preliminary data.</text>
</comment>
<accession>A0A812WKM7</accession>
<dbReference type="PANTHER" id="PTHR10161">
    <property type="entry name" value="TARTRATE-RESISTANT ACID PHOSPHATASE TYPE 5"/>
    <property type="match status" value="1"/>
</dbReference>
<feature type="region of interest" description="Disordered" evidence="3">
    <location>
        <begin position="286"/>
        <end position="393"/>
    </location>
</feature>